<evidence type="ECO:0000256" key="8">
    <source>
        <dbReference type="ARBA" id="ARBA00022679"/>
    </source>
</evidence>
<evidence type="ECO:0000313" key="26">
    <source>
        <dbReference type="Proteomes" id="UP000076268"/>
    </source>
</evidence>
<evidence type="ECO:0000256" key="4">
    <source>
        <dbReference type="ARBA" id="ARBA00017575"/>
    </source>
</evidence>
<keyword evidence="14 23" id="KW-0460">Magnesium</keyword>
<feature type="binding site" evidence="23">
    <location>
        <position position="75"/>
    </location>
    <ligand>
        <name>a divalent metal cation</name>
        <dbReference type="ChEBI" id="CHEBI:60240"/>
    </ligand>
</feature>
<feature type="binding site" evidence="21">
    <location>
        <position position="97"/>
    </location>
    <ligand>
        <name>substrate</name>
    </ligand>
</feature>
<dbReference type="EC" id="2.7.1.107" evidence="3 24"/>
<evidence type="ECO:0000256" key="12">
    <source>
        <dbReference type="ARBA" id="ARBA00022777"/>
    </source>
</evidence>
<evidence type="ECO:0000256" key="20">
    <source>
        <dbReference type="PIRSR" id="PIRSR600829-1"/>
    </source>
</evidence>
<dbReference type="GO" id="GO:0005524">
    <property type="term" value="F:ATP binding"/>
    <property type="evidence" value="ECO:0007669"/>
    <property type="project" value="UniProtKB-KW"/>
</dbReference>
<keyword evidence="9 24" id="KW-0812">Transmembrane</keyword>
<evidence type="ECO:0000256" key="14">
    <source>
        <dbReference type="ARBA" id="ARBA00022842"/>
    </source>
</evidence>
<comment type="cofactor">
    <cofactor evidence="23">
        <name>Mg(2+)</name>
        <dbReference type="ChEBI" id="CHEBI:18420"/>
    </cofactor>
    <text evidence="23">Mn(2+), Zn(2+), Cd(2+) and Co(2+) support activity to lesser extents.</text>
</comment>
<feature type="binding site" evidence="22">
    <location>
        <begin position="93"/>
        <end position="94"/>
    </location>
    <ligand>
        <name>ATP</name>
        <dbReference type="ChEBI" id="CHEBI:30616"/>
    </ligand>
</feature>
<feature type="binding site" evidence="22">
    <location>
        <position position="27"/>
    </location>
    <ligand>
        <name>ATP</name>
        <dbReference type="ChEBI" id="CHEBI:30616"/>
    </ligand>
</feature>
<evidence type="ECO:0000256" key="21">
    <source>
        <dbReference type="PIRSR" id="PIRSR600829-2"/>
    </source>
</evidence>
<dbReference type="GO" id="GO:0006654">
    <property type="term" value="P:phosphatidic acid biosynthetic process"/>
    <property type="evidence" value="ECO:0007669"/>
    <property type="project" value="InterPro"/>
</dbReference>
<dbReference type="PANTHER" id="PTHR34299:SF1">
    <property type="entry name" value="DIACYLGLYCEROL KINASE"/>
    <property type="match status" value="1"/>
</dbReference>
<sequence>MRTKPNYTLCKNTSYALAGLADMLRHESSFRLEVVVITLLQISLSIIDLPYVCMVILRLSLFLPLIAEAVNSAIERTVDLVTVDLHPLAKQAKDLGSSVVFLTITLTTLIWVCTLFYVFYR</sequence>
<feature type="active site" description="Proton acceptor" evidence="20">
    <location>
        <position position="68"/>
    </location>
</feature>
<evidence type="ECO:0000256" key="24">
    <source>
        <dbReference type="RuleBase" id="RU363065"/>
    </source>
</evidence>
<evidence type="ECO:0000256" key="1">
    <source>
        <dbReference type="ARBA" id="ARBA00004429"/>
    </source>
</evidence>
<name>A0A154BPS6_ANASB</name>
<evidence type="ECO:0000256" key="19">
    <source>
        <dbReference type="ARBA" id="ARBA00023264"/>
    </source>
</evidence>
<keyword evidence="11 22" id="KW-0547">Nucleotide-binding</keyword>
<keyword evidence="19 24" id="KW-1208">Phospholipid metabolism</keyword>
<comment type="similarity">
    <text evidence="2 24">Belongs to the bacterial diacylglycerol kinase family.</text>
</comment>
<keyword evidence="15 24" id="KW-1133">Transmembrane helix</keyword>
<evidence type="ECO:0000256" key="7">
    <source>
        <dbReference type="ARBA" id="ARBA00022519"/>
    </source>
</evidence>
<dbReference type="AlphaFoldDB" id="A0A154BPS6"/>
<keyword evidence="5" id="KW-1003">Cell membrane</keyword>
<dbReference type="RefSeq" id="WP_066240517.1">
    <property type="nucleotide sequence ID" value="NZ_LSGP01000017.1"/>
</dbReference>
<dbReference type="GO" id="GO:0004143">
    <property type="term" value="F:ATP-dependent diacylglycerol kinase activity"/>
    <property type="evidence" value="ECO:0007669"/>
    <property type="project" value="UniProtKB-EC"/>
</dbReference>
<dbReference type="CDD" id="cd14264">
    <property type="entry name" value="DAGK_IM"/>
    <property type="match status" value="1"/>
</dbReference>
<evidence type="ECO:0000256" key="16">
    <source>
        <dbReference type="ARBA" id="ARBA00023098"/>
    </source>
</evidence>
<gene>
    <name evidence="25" type="ORF">AXX12_05735</name>
</gene>
<keyword evidence="17 24" id="KW-0472">Membrane</keyword>
<evidence type="ECO:0000256" key="9">
    <source>
        <dbReference type="ARBA" id="ARBA00022692"/>
    </source>
</evidence>
<dbReference type="OrthoDB" id="9789934at2"/>
<dbReference type="PROSITE" id="PS01069">
    <property type="entry name" value="DAGK_PROKAR"/>
    <property type="match status" value="1"/>
</dbReference>
<comment type="catalytic activity">
    <reaction evidence="24">
        <text>a 1,2-diacyl-sn-glycerol + ATP = a 1,2-diacyl-sn-glycero-3-phosphate + ADP + H(+)</text>
        <dbReference type="Rhea" id="RHEA:10272"/>
        <dbReference type="ChEBI" id="CHEBI:15378"/>
        <dbReference type="ChEBI" id="CHEBI:17815"/>
        <dbReference type="ChEBI" id="CHEBI:30616"/>
        <dbReference type="ChEBI" id="CHEBI:58608"/>
        <dbReference type="ChEBI" id="CHEBI:456216"/>
        <dbReference type="EC" id="2.7.1.107"/>
    </reaction>
</comment>
<evidence type="ECO:0000256" key="18">
    <source>
        <dbReference type="ARBA" id="ARBA00023209"/>
    </source>
</evidence>
<dbReference type="InterPro" id="IPR036945">
    <property type="entry name" value="DAGK_sf"/>
</dbReference>
<feature type="binding site" evidence="23">
    <location>
        <position position="27"/>
    </location>
    <ligand>
        <name>a divalent metal cation</name>
        <dbReference type="ChEBI" id="CHEBI:60240"/>
    </ligand>
</feature>
<keyword evidence="13 22" id="KW-0067">ATP-binding</keyword>
<dbReference type="InterPro" id="IPR000829">
    <property type="entry name" value="DAGK"/>
</dbReference>
<evidence type="ECO:0000256" key="11">
    <source>
        <dbReference type="ARBA" id="ARBA00022741"/>
    </source>
</evidence>
<dbReference type="STRING" id="1794912.AXX12_05735"/>
<feature type="binding site" evidence="22">
    <location>
        <position position="15"/>
    </location>
    <ligand>
        <name>ATP</name>
        <dbReference type="ChEBI" id="CHEBI:30616"/>
    </ligand>
</feature>
<accession>A0A154BPS6</accession>
<feature type="transmembrane region" description="Helical" evidence="24">
    <location>
        <begin position="34"/>
        <end position="57"/>
    </location>
</feature>
<keyword evidence="8 24" id="KW-0808">Transferase</keyword>
<dbReference type="Pfam" id="PF01219">
    <property type="entry name" value="DAGK_prokar"/>
    <property type="match status" value="1"/>
</dbReference>
<organism evidence="25 26">
    <name type="scientific">Anaerosporomusa subterranea</name>
    <dbReference type="NCBI Taxonomy" id="1794912"/>
    <lineage>
        <taxon>Bacteria</taxon>
        <taxon>Bacillati</taxon>
        <taxon>Bacillota</taxon>
        <taxon>Negativicutes</taxon>
        <taxon>Acetonemataceae</taxon>
        <taxon>Anaerosporomusa</taxon>
    </lineage>
</organism>
<evidence type="ECO:0000256" key="3">
    <source>
        <dbReference type="ARBA" id="ARBA00012133"/>
    </source>
</evidence>
<evidence type="ECO:0000256" key="15">
    <source>
        <dbReference type="ARBA" id="ARBA00022989"/>
    </source>
</evidence>
<dbReference type="EMBL" id="LSGP01000017">
    <property type="protein sequence ID" value="KYZ75942.1"/>
    <property type="molecule type" value="Genomic_DNA"/>
</dbReference>
<comment type="subcellular location">
    <subcellularLocation>
        <location evidence="1">Cell inner membrane</location>
        <topology evidence="1">Multi-pass membrane protein</topology>
    </subcellularLocation>
</comment>
<evidence type="ECO:0000256" key="13">
    <source>
        <dbReference type="ARBA" id="ARBA00022840"/>
    </source>
</evidence>
<dbReference type="GO" id="GO:0046872">
    <property type="term" value="F:metal ion binding"/>
    <property type="evidence" value="ECO:0007669"/>
    <property type="project" value="UniProtKB-KW"/>
</dbReference>
<evidence type="ECO:0000256" key="23">
    <source>
        <dbReference type="PIRSR" id="PIRSR600829-4"/>
    </source>
</evidence>
<evidence type="ECO:0000256" key="10">
    <source>
        <dbReference type="ARBA" id="ARBA00022723"/>
    </source>
</evidence>
<comment type="caution">
    <text evidence="24">Lacks conserved residue(s) required for the propagation of feature annotation.</text>
</comment>
<keyword evidence="26" id="KW-1185">Reference proteome</keyword>
<dbReference type="InterPro" id="IPR033718">
    <property type="entry name" value="DAGK_prok"/>
</dbReference>
<dbReference type="Proteomes" id="UP000076268">
    <property type="component" value="Unassembled WGS sequence"/>
</dbReference>
<evidence type="ECO:0000256" key="5">
    <source>
        <dbReference type="ARBA" id="ARBA00022475"/>
    </source>
</evidence>
<feature type="transmembrane region" description="Helical" evidence="24">
    <location>
        <begin position="99"/>
        <end position="120"/>
    </location>
</feature>
<evidence type="ECO:0000256" key="6">
    <source>
        <dbReference type="ARBA" id="ARBA00022516"/>
    </source>
</evidence>
<feature type="binding site" evidence="22">
    <location>
        <position position="75"/>
    </location>
    <ligand>
        <name>ATP</name>
        <dbReference type="ChEBI" id="CHEBI:30616"/>
    </ligand>
</feature>
<keyword evidence="10 23" id="KW-0479">Metal-binding</keyword>
<protein>
    <recommendedName>
        <fullName evidence="4 24">Diacylglycerol kinase</fullName>
        <ecNumber evidence="3 24">2.7.1.107</ecNumber>
    </recommendedName>
</protein>
<comment type="caution">
    <text evidence="25">The sequence shown here is derived from an EMBL/GenBank/DDBJ whole genome shotgun (WGS) entry which is preliminary data.</text>
</comment>
<dbReference type="GO" id="GO:0005886">
    <property type="term" value="C:plasma membrane"/>
    <property type="evidence" value="ECO:0007669"/>
    <property type="project" value="UniProtKB-SubCell"/>
</dbReference>
<keyword evidence="6" id="KW-0444">Lipid biosynthesis</keyword>
<proteinExistence type="inferred from homology"/>
<keyword evidence="16 24" id="KW-0443">Lipid metabolism</keyword>
<evidence type="ECO:0000313" key="25">
    <source>
        <dbReference type="EMBL" id="KYZ75942.1"/>
    </source>
</evidence>
<dbReference type="Gene3D" id="1.10.287.3610">
    <property type="match status" value="1"/>
</dbReference>
<dbReference type="PANTHER" id="PTHR34299">
    <property type="entry name" value="DIACYLGLYCEROL KINASE"/>
    <property type="match status" value="1"/>
</dbReference>
<comment type="function">
    <text evidence="24">Catalyzes the ATP-dependent phosphorylation of sn-l,2-diacylglycerol (DAG) to phosphatidic acid. Involved in the recycling of diacylglycerol produced as a by-product during membrane-derived oligosaccharide (MDO) biosynthesis.</text>
</comment>
<keyword evidence="7" id="KW-0997">Cell inner membrane</keyword>
<reference evidence="25 26" key="1">
    <citation type="submission" date="2016-02" db="EMBL/GenBank/DDBJ databases">
        <title>Anaerosporomusa subterraneum gen. nov., sp. nov., a spore-forming obligate anaerobe isolated from saprolite.</title>
        <authorList>
            <person name="Choi J.K."/>
            <person name="Shah M."/>
            <person name="Yee N."/>
        </authorList>
    </citation>
    <scope>NUCLEOTIDE SEQUENCE [LARGE SCALE GENOMIC DNA]</scope>
    <source>
        <strain evidence="25 26">RU4</strain>
    </source>
</reference>
<evidence type="ECO:0000256" key="22">
    <source>
        <dbReference type="PIRSR" id="PIRSR600829-3"/>
    </source>
</evidence>
<keyword evidence="12 24" id="KW-0418">Kinase</keyword>
<evidence type="ECO:0000256" key="2">
    <source>
        <dbReference type="ARBA" id="ARBA00005967"/>
    </source>
</evidence>
<feature type="binding site" evidence="21">
    <location>
        <position position="68"/>
    </location>
    <ligand>
        <name>substrate</name>
    </ligand>
</feature>
<keyword evidence="18" id="KW-0594">Phospholipid biosynthesis</keyword>
<evidence type="ECO:0000256" key="17">
    <source>
        <dbReference type="ARBA" id="ARBA00023136"/>
    </source>
</evidence>